<evidence type="ECO:0000256" key="2">
    <source>
        <dbReference type="ARBA" id="ARBA00022485"/>
    </source>
</evidence>
<dbReference type="InterPro" id="IPR003451">
    <property type="entry name" value="LytB/IspH"/>
</dbReference>
<dbReference type="Pfam" id="PF02401">
    <property type="entry name" value="LYTB"/>
    <property type="match status" value="1"/>
</dbReference>
<evidence type="ECO:0000256" key="4">
    <source>
        <dbReference type="ARBA" id="ARBA00023004"/>
    </source>
</evidence>
<evidence type="ECO:0000313" key="7">
    <source>
        <dbReference type="EMBL" id="MBO2455591.1"/>
    </source>
</evidence>
<proteinExistence type="predicted"/>
<dbReference type="PANTHER" id="PTHR30426">
    <property type="entry name" value="4-HYDROXY-3-METHYLBUT-2-ENYL DIPHOSPHATE REDUCTASE"/>
    <property type="match status" value="1"/>
</dbReference>
<keyword evidence="3" id="KW-0479">Metal-binding</keyword>
<accession>A0A939PMM8</accession>
<evidence type="ECO:0000313" key="8">
    <source>
        <dbReference type="Proteomes" id="UP000669179"/>
    </source>
</evidence>
<keyword evidence="8" id="KW-1185">Reference proteome</keyword>
<feature type="compositionally biased region" description="Basic and acidic residues" evidence="6">
    <location>
        <begin position="389"/>
        <end position="405"/>
    </location>
</feature>
<dbReference type="AlphaFoldDB" id="A0A939PMM8"/>
<dbReference type="Gene3D" id="3.40.50.11270">
    <property type="match status" value="1"/>
</dbReference>
<gene>
    <name evidence="7" type="ORF">J4573_51550</name>
</gene>
<dbReference type="GO" id="GO:0051539">
    <property type="term" value="F:4 iron, 4 sulfur cluster binding"/>
    <property type="evidence" value="ECO:0007669"/>
    <property type="project" value="UniProtKB-KW"/>
</dbReference>
<dbReference type="GO" id="GO:0051745">
    <property type="term" value="F:4-hydroxy-3-methylbut-2-enyl diphosphate reductase activity"/>
    <property type="evidence" value="ECO:0007669"/>
    <property type="project" value="InterPro"/>
</dbReference>
<organism evidence="7 8">
    <name type="scientific">Actinomadura barringtoniae</name>
    <dbReference type="NCBI Taxonomy" id="1427535"/>
    <lineage>
        <taxon>Bacteria</taxon>
        <taxon>Bacillati</taxon>
        <taxon>Actinomycetota</taxon>
        <taxon>Actinomycetes</taxon>
        <taxon>Streptosporangiales</taxon>
        <taxon>Thermomonosporaceae</taxon>
        <taxon>Actinomadura</taxon>
    </lineage>
</organism>
<dbReference type="GO" id="GO:0050992">
    <property type="term" value="P:dimethylallyl diphosphate biosynthetic process"/>
    <property type="evidence" value="ECO:0007669"/>
    <property type="project" value="InterPro"/>
</dbReference>
<dbReference type="GO" id="GO:0019288">
    <property type="term" value="P:isopentenyl diphosphate biosynthetic process, methylerythritol 4-phosphate pathway"/>
    <property type="evidence" value="ECO:0007669"/>
    <property type="project" value="InterPro"/>
</dbReference>
<keyword evidence="2" id="KW-0004">4Fe-4S</keyword>
<evidence type="ECO:0000256" key="5">
    <source>
        <dbReference type="ARBA" id="ARBA00023014"/>
    </source>
</evidence>
<feature type="region of interest" description="Disordered" evidence="6">
    <location>
        <begin position="378"/>
        <end position="405"/>
    </location>
</feature>
<evidence type="ECO:0000256" key="1">
    <source>
        <dbReference type="ARBA" id="ARBA00001966"/>
    </source>
</evidence>
<keyword evidence="5" id="KW-0411">Iron-sulfur</keyword>
<dbReference type="Proteomes" id="UP000669179">
    <property type="component" value="Unassembled WGS sequence"/>
</dbReference>
<dbReference type="PANTHER" id="PTHR30426:SF0">
    <property type="entry name" value="4-HYDROXY-3-METHYLBUT-2-ENYL DIPHOSPHATE REDUCTASE"/>
    <property type="match status" value="1"/>
</dbReference>
<evidence type="ECO:0008006" key="9">
    <source>
        <dbReference type="Google" id="ProtNLM"/>
    </source>
</evidence>
<dbReference type="GO" id="GO:0046872">
    <property type="term" value="F:metal ion binding"/>
    <property type="evidence" value="ECO:0007669"/>
    <property type="project" value="UniProtKB-KW"/>
</dbReference>
<comment type="caution">
    <text evidence="7">The sequence shown here is derived from an EMBL/GenBank/DDBJ whole genome shotgun (WGS) entry which is preliminary data.</text>
</comment>
<dbReference type="RefSeq" id="WP_208263817.1">
    <property type="nucleotide sequence ID" value="NZ_JAGEOJ010000039.1"/>
</dbReference>
<dbReference type="EMBL" id="JAGEOJ010000039">
    <property type="protein sequence ID" value="MBO2455591.1"/>
    <property type="molecule type" value="Genomic_DNA"/>
</dbReference>
<comment type="cofactor">
    <cofactor evidence="1">
        <name>[4Fe-4S] cluster</name>
        <dbReference type="ChEBI" id="CHEBI:49883"/>
    </cofactor>
</comment>
<name>A0A939PMM8_9ACTN</name>
<dbReference type="Gene3D" id="3.40.1010.20">
    <property type="entry name" value="4-hydroxy-3-methylbut-2-enyl diphosphate reductase, catalytic domain"/>
    <property type="match status" value="2"/>
</dbReference>
<keyword evidence="4" id="KW-0408">Iron</keyword>
<protein>
    <recommendedName>
        <fullName evidence="9">4-hydroxy-3-methylbut-2-enyl diphosphate reductase</fullName>
    </recommendedName>
</protein>
<reference evidence="7" key="1">
    <citation type="submission" date="2021-03" db="EMBL/GenBank/DDBJ databases">
        <authorList>
            <person name="Kanchanasin P."/>
            <person name="Saeng-In P."/>
            <person name="Phongsopitanun W."/>
            <person name="Yuki M."/>
            <person name="Kudo T."/>
            <person name="Ohkuma M."/>
            <person name="Tanasupawat S."/>
        </authorList>
    </citation>
    <scope>NUCLEOTIDE SEQUENCE</scope>
    <source>
        <strain evidence="7">GKU 128</strain>
    </source>
</reference>
<sequence length="405" mass="42391">MATSFVHPRLGPVRCDAAPLLAADLVASERPVRQGSVTVRDGSTDSDSLLLTVTYLDREAEVHGLGIAVRQDDPNGLTSAERLVRSWIRAVRSRRMLVVDTAPLCAGGRRGLHMMMDAAGESSARLFVIGAPKAAPADLATLASRGAVVTDDLSEVPAGSMVAFPAHGVPAAVRAEAAERGMRVVDATCPLVAQVQADAARYAARGDDVVVIGRAEHAVVNSLLDEATLVENDADVHALNGTRTSFVVDPGMPAEDAARLVATMREHVPTLSGHHFDAWCYASSNLIHTIRSVASASDVTLILGTDADTDADCRKARDIAAETCADVRVVNALTDISAASLARVQTVGLVPTLSARPGLVEELTDALSGLGPLSTVPRRLSGGTTVRENAADDHQPDVHDPLLTV</sequence>
<evidence type="ECO:0000256" key="6">
    <source>
        <dbReference type="SAM" id="MobiDB-lite"/>
    </source>
</evidence>
<evidence type="ECO:0000256" key="3">
    <source>
        <dbReference type="ARBA" id="ARBA00022723"/>
    </source>
</evidence>